<comment type="caution">
    <text evidence="1">The sequence shown here is derived from an EMBL/GenBank/DDBJ whole genome shotgun (WGS) entry which is preliminary data.</text>
</comment>
<evidence type="ECO:0008006" key="3">
    <source>
        <dbReference type="Google" id="ProtNLM"/>
    </source>
</evidence>
<organism evidence="1 2">
    <name type="scientific">Candidatus Eisenbergiella stercorigallinarum</name>
    <dbReference type="NCBI Taxonomy" id="2838557"/>
    <lineage>
        <taxon>Bacteria</taxon>
        <taxon>Bacillati</taxon>
        <taxon>Bacillota</taxon>
        <taxon>Clostridia</taxon>
        <taxon>Lachnospirales</taxon>
        <taxon>Lachnospiraceae</taxon>
        <taxon>Eisenbergiella</taxon>
    </lineage>
</organism>
<evidence type="ECO:0000313" key="1">
    <source>
        <dbReference type="EMBL" id="HJD30780.1"/>
    </source>
</evidence>
<dbReference type="AlphaFoldDB" id="A0A9D2QW80"/>
<dbReference type="Proteomes" id="UP000823851">
    <property type="component" value="Unassembled WGS sequence"/>
</dbReference>
<name>A0A9D2QW80_9FIRM</name>
<accession>A0A9D2QW80</accession>
<reference evidence="1" key="2">
    <citation type="submission" date="2021-04" db="EMBL/GenBank/DDBJ databases">
        <authorList>
            <person name="Gilroy R."/>
        </authorList>
    </citation>
    <scope>NUCLEOTIDE SEQUENCE</scope>
    <source>
        <strain evidence="1">ChiHjej8B7-25341</strain>
    </source>
</reference>
<protein>
    <recommendedName>
        <fullName evidence="3">DUF5105 domain-containing protein</fullName>
    </recommendedName>
</protein>
<dbReference type="EMBL" id="DWUW01000067">
    <property type="protein sequence ID" value="HJD30780.1"/>
    <property type="molecule type" value="Genomic_DNA"/>
</dbReference>
<evidence type="ECO:0000313" key="2">
    <source>
        <dbReference type="Proteomes" id="UP000823851"/>
    </source>
</evidence>
<gene>
    <name evidence="1" type="ORF">H9912_02445</name>
</gene>
<proteinExistence type="predicted"/>
<dbReference type="PROSITE" id="PS51257">
    <property type="entry name" value="PROKAR_LIPOPROTEIN"/>
    <property type="match status" value="1"/>
</dbReference>
<sequence length="210" mass="23151">MKKKMAAVWLLAAALFFAGCIGGFDASAYVKGIMDNLYLGDSAGYRQMTDISEEEAAREYELGIEAETDFFLRYYGIGEISGGVREKIEELYRTIYSRSRYEVLEAVPVRDGYQVEVQISPVDVIVNSDADINAAVGAFVLEMDPADYADDRSLNDALAELVVDVITENLPKLGWQDPKSVIVKVEKDGEGRYALGSDAVSSLDQEIIAY</sequence>
<reference evidence="1" key="1">
    <citation type="journal article" date="2021" name="PeerJ">
        <title>Extensive microbial diversity within the chicken gut microbiome revealed by metagenomics and culture.</title>
        <authorList>
            <person name="Gilroy R."/>
            <person name="Ravi A."/>
            <person name="Getino M."/>
            <person name="Pursley I."/>
            <person name="Horton D.L."/>
            <person name="Alikhan N.F."/>
            <person name="Baker D."/>
            <person name="Gharbi K."/>
            <person name="Hall N."/>
            <person name="Watson M."/>
            <person name="Adriaenssens E.M."/>
            <person name="Foster-Nyarko E."/>
            <person name="Jarju S."/>
            <person name="Secka A."/>
            <person name="Antonio M."/>
            <person name="Oren A."/>
            <person name="Chaudhuri R.R."/>
            <person name="La Ragione R."/>
            <person name="Hildebrand F."/>
            <person name="Pallen M.J."/>
        </authorList>
    </citation>
    <scope>NUCLEOTIDE SEQUENCE</scope>
    <source>
        <strain evidence="1">ChiHjej8B7-25341</strain>
    </source>
</reference>